<evidence type="ECO:0000313" key="2">
    <source>
        <dbReference type="Proteomes" id="UP001163321"/>
    </source>
</evidence>
<gene>
    <name evidence="1" type="ORF">PsorP6_010634</name>
</gene>
<name>A0ACC0VX93_9STRA</name>
<comment type="caution">
    <text evidence="1">The sequence shown here is derived from an EMBL/GenBank/DDBJ whole genome shotgun (WGS) entry which is preliminary data.</text>
</comment>
<evidence type="ECO:0000313" key="1">
    <source>
        <dbReference type="EMBL" id="KAI9910519.1"/>
    </source>
</evidence>
<dbReference type="EMBL" id="CM047585">
    <property type="protein sequence ID" value="KAI9910519.1"/>
    <property type="molecule type" value="Genomic_DNA"/>
</dbReference>
<keyword evidence="2" id="KW-1185">Reference proteome</keyword>
<reference evidence="1 2" key="1">
    <citation type="journal article" date="2022" name="bioRxiv">
        <title>The genome of the oomycete Peronosclerospora sorghi, a cosmopolitan pathogen of maize and sorghum, is inflated with dispersed pseudogenes.</title>
        <authorList>
            <person name="Fletcher K."/>
            <person name="Martin F."/>
            <person name="Isakeit T."/>
            <person name="Cavanaugh K."/>
            <person name="Magill C."/>
            <person name="Michelmore R."/>
        </authorList>
    </citation>
    <scope>NUCLEOTIDE SEQUENCE [LARGE SCALE GENOMIC DNA]</scope>
    <source>
        <strain evidence="1">P6</strain>
    </source>
</reference>
<accession>A0ACC0VX93</accession>
<organism evidence="1 2">
    <name type="scientific">Peronosclerospora sorghi</name>
    <dbReference type="NCBI Taxonomy" id="230839"/>
    <lineage>
        <taxon>Eukaryota</taxon>
        <taxon>Sar</taxon>
        <taxon>Stramenopiles</taxon>
        <taxon>Oomycota</taxon>
        <taxon>Peronosporomycetes</taxon>
        <taxon>Peronosporales</taxon>
        <taxon>Peronosporaceae</taxon>
        <taxon>Peronosclerospora</taxon>
    </lineage>
</organism>
<proteinExistence type="predicted"/>
<protein>
    <submittedName>
        <fullName evidence="1">Uncharacterized protein</fullName>
    </submittedName>
</protein>
<sequence>MSGVDEHLFEPAQVEDTTDADVDVTNSEAKMETAVSDVQVDMEDIEKESSSVHFDDNPTSVAVGEAAISVNSGEVVSNSEVSCAESLPEVGSEEKDLIFDKEFLTPFMNKELGYEEAGKEEFKVRDASAETDVGSKNETTPNTVVESDLDTERISEQSSVSGDVNAIKALTDEDTVHVLDDVATESEIHDDDKLVALAVVEKLL</sequence>
<dbReference type="Proteomes" id="UP001163321">
    <property type="component" value="Chromosome 6"/>
</dbReference>